<evidence type="ECO:0000259" key="1">
    <source>
        <dbReference type="PROSITE" id="PS50931"/>
    </source>
</evidence>
<dbReference type="Pfam" id="PF00126">
    <property type="entry name" value="HTH_1"/>
    <property type="match status" value="1"/>
</dbReference>
<proteinExistence type="predicted"/>
<evidence type="ECO:0000313" key="2">
    <source>
        <dbReference type="EMBL" id="RDE49038.1"/>
    </source>
</evidence>
<comment type="caution">
    <text evidence="2">The sequence shown here is derived from an EMBL/GenBank/DDBJ whole genome shotgun (WGS) entry which is preliminary data.</text>
</comment>
<name>A0A369XNS8_9PROT</name>
<organism evidence="2 3">
    <name type="scientific">Candidatus Accumulibacter meliphilus</name>
    <dbReference type="NCBI Taxonomy" id="2211374"/>
    <lineage>
        <taxon>Bacteria</taxon>
        <taxon>Pseudomonadati</taxon>
        <taxon>Pseudomonadota</taxon>
        <taxon>Betaproteobacteria</taxon>
        <taxon>Candidatus Accumulibacter</taxon>
    </lineage>
</organism>
<protein>
    <submittedName>
        <fullName evidence="2">LysR family transcriptional regulator</fullName>
    </submittedName>
</protein>
<evidence type="ECO:0000313" key="3">
    <source>
        <dbReference type="Proteomes" id="UP000253831"/>
    </source>
</evidence>
<gene>
    <name evidence="2" type="ORF">DVS81_18780</name>
</gene>
<feature type="domain" description="HTH lysR-type" evidence="1">
    <location>
        <begin position="1"/>
        <end position="33"/>
    </location>
</feature>
<dbReference type="InterPro" id="IPR036388">
    <property type="entry name" value="WH-like_DNA-bd_sf"/>
</dbReference>
<dbReference type="Gene3D" id="1.10.10.10">
    <property type="entry name" value="Winged helix-like DNA-binding domain superfamily/Winged helix DNA-binding domain"/>
    <property type="match status" value="1"/>
</dbReference>
<dbReference type="GO" id="GO:0003700">
    <property type="term" value="F:DNA-binding transcription factor activity"/>
    <property type="evidence" value="ECO:0007669"/>
    <property type="project" value="InterPro"/>
</dbReference>
<sequence length="119" mass="12886">MELCQLRYFAAGTKHGSFSNAAEQVFLAQSALSPLHPLSHRLLPVMSGINWRAARCTPFPSAAAPVARSRQICRMSAIGHEETLGKSAESSHCSGLGVCYRPNLQSAAFLDFLVPSRIE</sequence>
<reference evidence="2 3" key="1">
    <citation type="submission" date="2018-05" db="EMBL/GenBank/DDBJ databases">
        <title>Integrated omic analyses show evidence that a Ca. Accumulibacter phosphatis strain performs denitrification under micro-aerobic conditions.</title>
        <authorList>
            <person name="Camejo P.Y."/>
            <person name="Katherine M.D."/>
            <person name="Daniel N.R."/>
        </authorList>
    </citation>
    <scope>NUCLEOTIDE SEQUENCE [LARGE SCALE GENOMIC DNA]</scope>
    <source>
        <strain evidence="2">UW-LDO-IC</strain>
    </source>
</reference>
<dbReference type="InterPro" id="IPR000847">
    <property type="entry name" value="LysR_HTH_N"/>
</dbReference>
<dbReference type="PROSITE" id="PS50931">
    <property type="entry name" value="HTH_LYSR"/>
    <property type="match status" value="1"/>
</dbReference>
<dbReference type="EMBL" id="QPGA01000061">
    <property type="protein sequence ID" value="RDE49038.1"/>
    <property type="molecule type" value="Genomic_DNA"/>
</dbReference>
<accession>A0A369XNS8</accession>
<dbReference type="Proteomes" id="UP000253831">
    <property type="component" value="Unassembled WGS sequence"/>
</dbReference>
<dbReference type="AlphaFoldDB" id="A0A369XNS8"/>